<name>A0ABQ4WI41_9ASTR</name>
<evidence type="ECO:0000313" key="2">
    <source>
        <dbReference type="Proteomes" id="UP001151760"/>
    </source>
</evidence>
<dbReference type="Proteomes" id="UP001151760">
    <property type="component" value="Unassembled WGS sequence"/>
</dbReference>
<reference evidence="1" key="1">
    <citation type="journal article" date="2022" name="Int. J. Mol. Sci.">
        <title>Draft Genome of Tanacetum Coccineum: Genomic Comparison of Closely Related Tanacetum-Family Plants.</title>
        <authorList>
            <person name="Yamashiro T."/>
            <person name="Shiraishi A."/>
            <person name="Nakayama K."/>
            <person name="Satake H."/>
        </authorList>
    </citation>
    <scope>NUCLEOTIDE SEQUENCE</scope>
</reference>
<comment type="caution">
    <text evidence="1">The sequence shown here is derived from an EMBL/GenBank/DDBJ whole genome shotgun (WGS) entry which is preliminary data.</text>
</comment>
<evidence type="ECO:0000313" key="1">
    <source>
        <dbReference type="EMBL" id="GJS52512.1"/>
    </source>
</evidence>
<proteinExistence type="predicted"/>
<dbReference type="EMBL" id="BQNB010008660">
    <property type="protein sequence ID" value="GJS52512.1"/>
    <property type="molecule type" value="Genomic_DNA"/>
</dbReference>
<keyword evidence="2" id="KW-1185">Reference proteome</keyword>
<accession>A0ABQ4WI41</accession>
<sequence>MPTRTTWSRPVTATPPPITFTTPPPVTDLHHHLGITMCPYYRPMIDEGLESTVRSAPITELHECHPYLHGYRRMWSIETSGLKDGNRIPHKTGVVEPKEADKIERMSVGMLQTQFTQVLWHSKPKTMQEAIEWQLADGKDGFNTLAVADRKTRGRWTYWPPVEDQESGNGSGVARLIAVESTGKNPDNNVITVKENETIEEKQCRGTSVLKFPRRISRGLARPSTYTAKLQNFISILVPEWALHLLTGTLSIGPSEMKELAA</sequence>
<protein>
    <submittedName>
        <fullName evidence="1">Uncharacterized protein</fullName>
    </submittedName>
</protein>
<organism evidence="1 2">
    <name type="scientific">Tanacetum coccineum</name>
    <dbReference type="NCBI Taxonomy" id="301880"/>
    <lineage>
        <taxon>Eukaryota</taxon>
        <taxon>Viridiplantae</taxon>
        <taxon>Streptophyta</taxon>
        <taxon>Embryophyta</taxon>
        <taxon>Tracheophyta</taxon>
        <taxon>Spermatophyta</taxon>
        <taxon>Magnoliopsida</taxon>
        <taxon>eudicotyledons</taxon>
        <taxon>Gunneridae</taxon>
        <taxon>Pentapetalae</taxon>
        <taxon>asterids</taxon>
        <taxon>campanulids</taxon>
        <taxon>Asterales</taxon>
        <taxon>Asteraceae</taxon>
        <taxon>Asteroideae</taxon>
        <taxon>Anthemideae</taxon>
        <taxon>Anthemidinae</taxon>
        <taxon>Tanacetum</taxon>
    </lineage>
</organism>
<gene>
    <name evidence="1" type="ORF">Tco_0625874</name>
</gene>
<reference evidence="1" key="2">
    <citation type="submission" date="2022-01" db="EMBL/GenBank/DDBJ databases">
        <authorList>
            <person name="Yamashiro T."/>
            <person name="Shiraishi A."/>
            <person name="Satake H."/>
            <person name="Nakayama K."/>
        </authorList>
    </citation>
    <scope>NUCLEOTIDE SEQUENCE</scope>
</reference>